<dbReference type="Proteomes" id="UP001157069">
    <property type="component" value="Unassembled WGS sequence"/>
</dbReference>
<reference evidence="2" key="1">
    <citation type="journal article" date="2019" name="Int. J. Syst. Evol. Microbiol.">
        <title>The Global Catalogue of Microorganisms (GCM) 10K type strain sequencing project: providing services to taxonomists for standard genome sequencing and annotation.</title>
        <authorList>
            <consortium name="The Broad Institute Genomics Platform"/>
            <consortium name="The Broad Institute Genome Sequencing Center for Infectious Disease"/>
            <person name="Wu L."/>
            <person name="Ma J."/>
        </authorList>
    </citation>
    <scope>NUCLEOTIDE SEQUENCE [LARGE SCALE GENOMIC DNA]</scope>
    <source>
        <strain evidence="2">NBRC 108755</strain>
    </source>
</reference>
<comment type="caution">
    <text evidence="1">The sequence shown here is derived from an EMBL/GenBank/DDBJ whole genome shotgun (WGS) entry which is preliminary data.</text>
</comment>
<accession>A0ABQ6JN95</accession>
<gene>
    <name evidence="1" type="ORF">GCM10025869_02890</name>
</gene>
<name>A0ABQ6JN95_9MICO</name>
<dbReference type="RefSeq" id="WP_284297190.1">
    <property type="nucleotide sequence ID" value="NZ_BSVA01000001.1"/>
</dbReference>
<proteinExistence type="predicted"/>
<keyword evidence="2" id="KW-1185">Reference proteome</keyword>
<evidence type="ECO:0000313" key="1">
    <source>
        <dbReference type="EMBL" id="GMA89760.1"/>
    </source>
</evidence>
<protein>
    <submittedName>
        <fullName evidence="1">Uncharacterized protein</fullName>
    </submittedName>
</protein>
<evidence type="ECO:0000313" key="2">
    <source>
        <dbReference type="Proteomes" id="UP001157069"/>
    </source>
</evidence>
<dbReference type="EMBL" id="BSVA01000001">
    <property type="protein sequence ID" value="GMA89760.1"/>
    <property type="molecule type" value="Genomic_DNA"/>
</dbReference>
<organism evidence="1 2">
    <name type="scientific">Homoserinibacter gongjuensis</name>
    <dbReference type="NCBI Taxonomy" id="1162968"/>
    <lineage>
        <taxon>Bacteria</taxon>
        <taxon>Bacillati</taxon>
        <taxon>Actinomycetota</taxon>
        <taxon>Actinomycetes</taxon>
        <taxon>Micrococcales</taxon>
        <taxon>Microbacteriaceae</taxon>
        <taxon>Homoserinibacter</taxon>
    </lineage>
</organism>
<sequence length="138" mass="15727">MTIPRFDDVRDAPLATDEEVLQRAELLLGHAIRRQLWLMFLDEYDRQLPLLMPTYVPRRPGPGHQENYARVLGVLFEDAEADSMVVAYERRGTEALSSVDRAWLQLVRDACAHAGIRLRGPLLVHDGGIRWIAPDDLV</sequence>